<dbReference type="InterPro" id="IPR000178">
    <property type="entry name" value="TF_IF2_bacterial-like"/>
</dbReference>
<dbReference type="EMBL" id="FP929041">
    <property type="protein sequence ID" value="CBK88003.1"/>
    <property type="molecule type" value="Genomic_DNA"/>
</dbReference>
<reference evidence="12 13" key="1">
    <citation type="submission" date="2010-03" db="EMBL/GenBank/DDBJ databases">
        <title>The genome sequence of Eubacterium cylindroides T2-87.</title>
        <authorList>
            <consortium name="metaHIT consortium -- http://www.metahit.eu/"/>
            <person name="Pajon A."/>
            <person name="Turner K."/>
            <person name="Parkhill J."/>
            <person name="Duncan S."/>
            <person name="Flint H."/>
        </authorList>
    </citation>
    <scope>NUCLEOTIDE SEQUENCE [LARGE SCALE GENOMIC DNA]</scope>
    <source>
        <strain evidence="12 13">T2-87</strain>
    </source>
</reference>
<keyword evidence="5 9" id="KW-0648">Protein biosynthesis</keyword>
<evidence type="ECO:0000256" key="10">
    <source>
        <dbReference type="SAM" id="MobiDB-lite"/>
    </source>
</evidence>
<dbReference type="GO" id="GO:0005525">
    <property type="term" value="F:GTP binding"/>
    <property type="evidence" value="ECO:0007669"/>
    <property type="project" value="UniProtKB-KW"/>
</dbReference>
<dbReference type="InterPro" id="IPR015760">
    <property type="entry name" value="TIF_IF2"/>
</dbReference>
<name>D4JCT1_9FIRM</name>
<dbReference type="PATRIC" id="fig|717960.3.peg.1622"/>
<dbReference type="GO" id="GO:0003743">
    <property type="term" value="F:translation initiation factor activity"/>
    <property type="evidence" value="ECO:0007669"/>
    <property type="project" value="UniProtKB-UniRule"/>
</dbReference>
<comment type="similarity">
    <text evidence="1 9">Belongs to the TRAFAC class translation factor GTPase superfamily. Classic translation factor GTPase family. IF-2 subfamily.</text>
</comment>
<dbReference type="NCBIfam" id="TIGR00487">
    <property type="entry name" value="IF-2"/>
    <property type="match status" value="1"/>
</dbReference>
<dbReference type="HOGENOM" id="CLU_006301_5_2_9"/>
<dbReference type="InterPro" id="IPR027417">
    <property type="entry name" value="P-loop_NTPase"/>
</dbReference>
<dbReference type="Pfam" id="PF22042">
    <property type="entry name" value="EF-G_D2"/>
    <property type="match status" value="1"/>
</dbReference>
<keyword evidence="6" id="KW-0342">GTP-binding</keyword>
<dbReference type="InterPro" id="IPR006847">
    <property type="entry name" value="IF2_N"/>
</dbReference>
<dbReference type="AlphaFoldDB" id="D4JCT1"/>
<protein>
    <recommendedName>
        <fullName evidence="2 8">Translation initiation factor IF-2</fullName>
    </recommendedName>
</protein>
<dbReference type="GO" id="GO:0003924">
    <property type="term" value="F:GTPase activity"/>
    <property type="evidence" value="ECO:0007669"/>
    <property type="project" value="InterPro"/>
</dbReference>
<dbReference type="STRING" id="717960.EC1_02510"/>
<dbReference type="InterPro" id="IPR009000">
    <property type="entry name" value="Transl_B-barrel_sf"/>
</dbReference>
<evidence type="ECO:0000256" key="4">
    <source>
        <dbReference type="ARBA" id="ARBA00022741"/>
    </source>
</evidence>
<keyword evidence="4" id="KW-0547">Nucleotide-binding</keyword>
<feature type="domain" description="Tr-type G" evidence="11">
    <location>
        <begin position="117"/>
        <end position="286"/>
    </location>
</feature>
<keyword evidence="3 9" id="KW-0396">Initiation factor</keyword>
<dbReference type="PANTHER" id="PTHR43381:SF5">
    <property type="entry name" value="TR-TYPE G DOMAIN-CONTAINING PROTEIN"/>
    <property type="match status" value="1"/>
</dbReference>
<dbReference type="Pfam" id="PF00009">
    <property type="entry name" value="GTP_EFTU"/>
    <property type="match status" value="1"/>
</dbReference>
<proteinExistence type="inferred from homology"/>
<dbReference type="SUPFAM" id="SSF50447">
    <property type="entry name" value="Translation proteins"/>
    <property type="match status" value="1"/>
</dbReference>
<comment type="function">
    <text evidence="7 9">One of the essential components for the initiation of protein synthesis. Protects formylmethionyl-tRNA from spontaneous hydrolysis and promotes its binding to the 30S ribosomal subunits. Also involved in the hydrolysis of GTP during the formation of the 70S ribosomal complex.</text>
</comment>
<reference evidence="12 13" key="2">
    <citation type="submission" date="2010-03" db="EMBL/GenBank/DDBJ databases">
        <authorList>
            <person name="Pajon A."/>
        </authorList>
    </citation>
    <scope>NUCLEOTIDE SEQUENCE [LARGE SCALE GENOMIC DNA]</scope>
    <source>
        <strain evidence="12 13">T2-87</strain>
    </source>
</reference>
<evidence type="ECO:0000256" key="7">
    <source>
        <dbReference type="ARBA" id="ARBA00025162"/>
    </source>
</evidence>
<dbReference type="CDD" id="cd03702">
    <property type="entry name" value="IF2_mtIF2_II"/>
    <property type="match status" value="1"/>
</dbReference>
<dbReference type="Gene3D" id="2.40.30.10">
    <property type="entry name" value="Translation factors"/>
    <property type="match status" value="1"/>
</dbReference>
<dbReference type="PANTHER" id="PTHR43381">
    <property type="entry name" value="TRANSLATION INITIATION FACTOR IF-2-RELATED"/>
    <property type="match status" value="1"/>
</dbReference>
<dbReference type="FunFam" id="3.40.50.300:FF:000019">
    <property type="entry name" value="Translation initiation factor IF-2"/>
    <property type="match status" value="1"/>
</dbReference>
<dbReference type="SUPFAM" id="SSF52540">
    <property type="entry name" value="P-loop containing nucleoside triphosphate hydrolases"/>
    <property type="match status" value="1"/>
</dbReference>
<evidence type="ECO:0000256" key="9">
    <source>
        <dbReference type="RuleBase" id="RU000644"/>
    </source>
</evidence>
<dbReference type="InterPro" id="IPR000795">
    <property type="entry name" value="T_Tr_GTP-bd_dom"/>
</dbReference>
<sequence>MPNNNRPRRKPSKKGPNKHKNTNSAPRKVEAVKEITYSDSLTVGQLANLLHKNSSEIIKFLFMMGNMSTINTVLSDDDIELICMEFGVVVHKEVIIDEDDIEEQIGNIEEDDSKMVPRPPVVTIMGHVDHGKTTLLDTIRKTNVTSGEFGGITQHIGAYQVSLKGRKVTFLDTPGHEAFTAMRARGAQVTDIVIIVVAADDGVMPQTKEAVDHAKAAGVPIVVAVNKIDKPGANPDRIMSEMAELGIMPEEWGGDTIFMNVSAKQGTGVSDLLETVLLVADMAELKANPDQLASGTVIEAKLDKGRGPVATLLVQRGTLHSGDSIVVGTSYGRVRKMTNDKGMEIKKAEPSCPVEIIGLNDVPRAGDVFMAYDNYKKAQEIASHRLEKQIEKSAMQQALCLWKILPRRLMKVT</sequence>
<gene>
    <name evidence="12" type="ORF">EC1_02510</name>
</gene>
<dbReference type="KEGG" id="euc:EC1_02510"/>
<organism evidence="12 13">
    <name type="scientific">Faecalitalea cylindroides T2-87</name>
    <dbReference type="NCBI Taxonomy" id="717960"/>
    <lineage>
        <taxon>Bacteria</taxon>
        <taxon>Bacillati</taxon>
        <taxon>Bacillota</taxon>
        <taxon>Erysipelotrichia</taxon>
        <taxon>Erysipelotrichales</taxon>
        <taxon>Erysipelotrichaceae</taxon>
        <taxon>Faecalitalea</taxon>
    </lineage>
</organism>
<evidence type="ECO:0000313" key="12">
    <source>
        <dbReference type="EMBL" id="CBK88003.1"/>
    </source>
</evidence>
<evidence type="ECO:0000256" key="6">
    <source>
        <dbReference type="ARBA" id="ARBA00023134"/>
    </source>
</evidence>
<evidence type="ECO:0000256" key="8">
    <source>
        <dbReference type="NCBIfam" id="TIGR00487"/>
    </source>
</evidence>
<dbReference type="InterPro" id="IPR005225">
    <property type="entry name" value="Small_GTP-bd"/>
</dbReference>
<feature type="region of interest" description="Disordered" evidence="10">
    <location>
        <begin position="1"/>
        <end position="28"/>
    </location>
</feature>
<dbReference type="FunFam" id="2.40.30.10:FF:000007">
    <property type="entry name" value="Translation initiation factor IF-2"/>
    <property type="match status" value="1"/>
</dbReference>
<feature type="compositionally biased region" description="Basic residues" evidence="10">
    <location>
        <begin position="1"/>
        <end position="21"/>
    </location>
</feature>
<evidence type="ECO:0000256" key="1">
    <source>
        <dbReference type="ARBA" id="ARBA00007733"/>
    </source>
</evidence>
<dbReference type="CDD" id="cd01887">
    <property type="entry name" value="IF2_eIF5B"/>
    <property type="match status" value="1"/>
</dbReference>
<dbReference type="InterPro" id="IPR044145">
    <property type="entry name" value="IF2_II"/>
</dbReference>
<dbReference type="Proteomes" id="UP000008801">
    <property type="component" value="Chromosome"/>
</dbReference>
<dbReference type="NCBIfam" id="TIGR00231">
    <property type="entry name" value="small_GTP"/>
    <property type="match status" value="1"/>
</dbReference>
<dbReference type="InterPro" id="IPR053905">
    <property type="entry name" value="EF-G-like_DII"/>
</dbReference>
<dbReference type="Pfam" id="PF04760">
    <property type="entry name" value="IF2_N"/>
    <property type="match status" value="1"/>
</dbReference>
<evidence type="ECO:0000259" key="11">
    <source>
        <dbReference type="PROSITE" id="PS51722"/>
    </source>
</evidence>
<dbReference type="PRINTS" id="PR00449">
    <property type="entry name" value="RASTRNSFRMNG"/>
</dbReference>
<evidence type="ECO:0000313" key="13">
    <source>
        <dbReference type="Proteomes" id="UP000008801"/>
    </source>
</evidence>
<dbReference type="Gene3D" id="3.40.50.300">
    <property type="entry name" value="P-loop containing nucleotide triphosphate hydrolases"/>
    <property type="match status" value="1"/>
</dbReference>
<dbReference type="PROSITE" id="PS51722">
    <property type="entry name" value="G_TR_2"/>
    <property type="match status" value="1"/>
</dbReference>
<dbReference type="GO" id="GO:0005829">
    <property type="term" value="C:cytosol"/>
    <property type="evidence" value="ECO:0007669"/>
    <property type="project" value="TreeGrafter"/>
</dbReference>
<evidence type="ECO:0000256" key="2">
    <source>
        <dbReference type="ARBA" id="ARBA00020675"/>
    </source>
</evidence>
<accession>D4JCT1</accession>
<evidence type="ECO:0000256" key="5">
    <source>
        <dbReference type="ARBA" id="ARBA00022917"/>
    </source>
</evidence>
<evidence type="ECO:0000256" key="3">
    <source>
        <dbReference type="ARBA" id="ARBA00022540"/>
    </source>
</evidence>